<evidence type="ECO:0000313" key="2">
    <source>
        <dbReference type="Proteomes" id="UP000789920"/>
    </source>
</evidence>
<dbReference type="EMBL" id="CAJVQC010026407">
    <property type="protein sequence ID" value="CAG8733091.1"/>
    <property type="molecule type" value="Genomic_DNA"/>
</dbReference>
<keyword evidence="2" id="KW-1185">Reference proteome</keyword>
<protein>
    <submittedName>
        <fullName evidence="1">6530_t:CDS:1</fullName>
    </submittedName>
</protein>
<dbReference type="Proteomes" id="UP000789920">
    <property type="component" value="Unassembled WGS sequence"/>
</dbReference>
<organism evidence="1 2">
    <name type="scientific">Racocetra persica</name>
    <dbReference type="NCBI Taxonomy" id="160502"/>
    <lineage>
        <taxon>Eukaryota</taxon>
        <taxon>Fungi</taxon>
        <taxon>Fungi incertae sedis</taxon>
        <taxon>Mucoromycota</taxon>
        <taxon>Glomeromycotina</taxon>
        <taxon>Glomeromycetes</taxon>
        <taxon>Diversisporales</taxon>
        <taxon>Gigasporaceae</taxon>
        <taxon>Racocetra</taxon>
    </lineage>
</organism>
<feature type="non-terminal residue" evidence="1">
    <location>
        <position position="400"/>
    </location>
</feature>
<accession>A0ACA9Q0V4</accession>
<evidence type="ECO:0000313" key="1">
    <source>
        <dbReference type="EMBL" id="CAG8733091.1"/>
    </source>
</evidence>
<name>A0ACA9Q0V4_9GLOM</name>
<proteinExistence type="predicted"/>
<comment type="caution">
    <text evidence="1">The sequence shown here is derived from an EMBL/GenBank/DDBJ whole genome shotgun (WGS) entry which is preliminary data.</text>
</comment>
<reference evidence="1" key="1">
    <citation type="submission" date="2021-06" db="EMBL/GenBank/DDBJ databases">
        <authorList>
            <person name="Kallberg Y."/>
            <person name="Tangrot J."/>
            <person name="Rosling A."/>
        </authorList>
    </citation>
    <scope>NUCLEOTIDE SEQUENCE</scope>
    <source>
        <strain evidence="1">MA461A</strain>
    </source>
</reference>
<gene>
    <name evidence="1" type="ORF">RPERSI_LOCUS12363</name>
</gene>
<feature type="non-terminal residue" evidence="1">
    <location>
        <position position="1"/>
    </location>
</feature>
<sequence>QEQETEKENERETEQETEREKEQEKEQEAEKEKEKEEEQEDEEEHEEEIELQTKEIKEIGKELKEIKQELKILNQNLGAIAKMFQDYLVHEGVYLGPVFEINILEHLRKQLDEENLTAEQREDLEGLIKHLESEITPKITGDYYEIIEYDLKTPTSNLEQVNSTVSQTQPRTDLIIIYKEMEAKGIKNIDLKELEELDNLRGTLKQWGPDAPINQQNRARKEELEKKYSKDPKSLFTEEEAKQIDGGKLDLSEYPNLEKITISGEYLKSPLTELELGEKPKLYLLYVPDNRLISLVLNETLDISNTDIDSGLEYLPDSVKKFKCSTDKRPDTKAKAIYDLFANDQGKDAEFKIQLQEAEEYNKTLSDEVKFPQYQIHHGASYHSKLLPTKEISRLLQDSQ</sequence>